<protein>
    <submittedName>
        <fullName evidence="3">Histone deacetylase family protein</fullName>
    </submittedName>
</protein>
<dbReference type="Proteomes" id="UP001564408">
    <property type="component" value="Unassembled WGS sequence"/>
</dbReference>
<evidence type="ECO:0000313" key="3">
    <source>
        <dbReference type="EMBL" id="MEY6431844.1"/>
    </source>
</evidence>
<dbReference type="EMBL" id="JBDKXB010000004">
    <property type="protein sequence ID" value="MEY6431844.1"/>
    <property type="molecule type" value="Genomic_DNA"/>
</dbReference>
<comment type="similarity">
    <text evidence="1">Belongs to the histone deacetylase family.</text>
</comment>
<keyword evidence="4" id="KW-1185">Reference proteome</keyword>
<dbReference type="InterPro" id="IPR037138">
    <property type="entry name" value="His_deacetylse_dom_sf"/>
</dbReference>
<evidence type="ECO:0000259" key="2">
    <source>
        <dbReference type="Pfam" id="PF00850"/>
    </source>
</evidence>
<dbReference type="InterPro" id="IPR000286">
    <property type="entry name" value="HDACs"/>
</dbReference>
<dbReference type="RefSeq" id="WP_369666253.1">
    <property type="nucleotide sequence ID" value="NZ_JBDKXB010000004.1"/>
</dbReference>
<dbReference type="PRINTS" id="PR01270">
    <property type="entry name" value="HDASUPER"/>
</dbReference>
<comment type="caution">
    <text evidence="3">The sequence shown here is derived from an EMBL/GenBank/DDBJ whole genome shotgun (WGS) entry which is preliminary data.</text>
</comment>
<dbReference type="PANTHER" id="PTHR10625:SF10">
    <property type="entry name" value="HISTONE DEACETYLASE HDAC1"/>
    <property type="match status" value="1"/>
</dbReference>
<proteinExistence type="inferred from homology"/>
<dbReference type="Pfam" id="PF00850">
    <property type="entry name" value="Hist_deacetyl"/>
    <property type="match status" value="1"/>
</dbReference>
<evidence type="ECO:0000256" key="1">
    <source>
        <dbReference type="ARBA" id="ARBA00005947"/>
    </source>
</evidence>
<dbReference type="PANTHER" id="PTHR10625">
    <property type="entry name" value="HISTONE DEACETYLASE HDAC1-RELATED"/>
    <property type="match status" value="1"/>
</dbReference>
<sequence length="310" mass="33855">MNLAFISHPDCHEHRMGAHHPEQPERLDAIRDRMIASGMEMLVTHYDAPLATFEQLARVHDPSYVRSIFDAAPEVDDVLVWVDGDTAMCQGTLAAARRAAGAAILGVDLVMGDGHHAAFCCVRPPGHHAERRHAMGFCFFNNVAVGAAHALAEHGLERVAIIDFDVHHGNGTEDIFTGDERILFCSSFQHPYYPGTGADTKASNIVNVPLPRLTGGAEFRAAVEQSWLPRIDAFAPQLIMISAGFDGHAEDDMAHFNLREADYAWITRALHELAKRHAGERIVSCLEGGYSLSALGRCVSTHVDELIGHG</sequence>
<reference evidence="3 4" key="1">
    <citation type="submission" date="2024-05" db="EMBL/GenBank/DDBJ databases">
        <title>Genome Sequence and Characterization of the New Strain Purple Sulfur Bacterium of Genus Thioalkalicoccus.</title>
        <authorList>
            <person name="Bryantseva I.A."/>
            <person name="Kyndt J.A."/>
            <person name="Imhoff J.F."/>
        </authorList>
    </citation>
    <scope>NUCLEOTIDE SEQUENCE [LARGE SCALE GENOMIC DNA]</scope>
    <source>
        <strain evidence="3 4">Um2</strain>
    </source>
</reference>
<dbReference type="InterPro" id="IPR023696">
    <property type="entry name" value="Ureohydrolase_dom_sf"/>
</dbReference>
<dbReference type="InterPro" id="IPR023801">
    <property type="entry name" value="His_deacetylse_dom"/>
</dbReference>
<name>A0ABV4BDF1_9GAMM</name>
<organism evidence="3 4">
    <name type="scientific">Thioalkalicoccus limnaeus</name>
    <dbReference type="NCBI Taxonomy" id="120681"/>
    <lineage>
        <taxon>Bacteria</taxon>
        <taxon>Pseudomonadati</taxon>
        <taxon>Pseudomonadota</taxon>
        <taxon>Gammaproteobacteria</taxon>
        <taxon>Chromatiales</taxon>
        <taxon>Chromatiaceae</taxon>
        <taxon>Thioalkalicoccus</taxon>
    </lineage>
</organism>
<dbReference type="SUPFAM" id="SSF52768">
    <property type="entry name" value="Arginase/deacetylase"/>
    <property type="match status" value="1"/>
</dbReference>
<feature type="domain" description="Histone deacetylase" evidence="2">
    <location>
        <begin position="20"/>
        <end position="305"/>
    </location>
</feature>
<evidence type="ECO:0000313" key="4">
    <source>
        <dbReference type="Proteomes" id="UP001564408"/>
    </source>
</evidence>
<dbReference type="CDD" id="cd11599">
    <property type="entry name" value="HDAC_classII_2"/>
    <property type="match status" value="1"/>
</dbReference>
<dbReference type="Gene3D" id="3.40.800.20">
    <property type="entry name" value="Histone deacetylase domain"/>
    <property type="match status" value="1"/>
</dbReference>
<gene>
    <name evidence="3" type="ORF">ABC977_05405</name>
</gene>
<accession>A0ABV4BDF1</accession>